<dbReference type="Pfam" id="PF10439">
    <property type="entry name" value="Bacteriocin_IIc"/>
    <property type="match status" value="1"/>
</dbReference>
<dbReference type="GO" id="GO:0042742">
    <property type="term" value="P:defense response to bacterium"/>
    <property type="evidence" value="ECO:0007669"/>
    <property type="project" value="InterPro"/>
</dbReference>
<protein>
    <submittedName>
        <fullName evidence="1">Brevicin beta</fullName>
    </submittedName>
</protein>
<dbReference type="RefSeq" id="WP_042253518.1">
    <property type="nucleotide sequence ID" value="NZ_BBOW01000011.1"/>
</dbReference>
<dbReference type="InterPro" id="IPR019493">
    <property type="entry name" value="Bacteriocin_IIb_lactacin-rel"/>
</dbReference>
<reference evidence="1" key="1">
    <citation type="submission" date="2017-09" db="EMBL/GenBank/DDBJ databases">
        <title>Characterization of brevicin JP0064 produced Lactobacillus brevis JP0063 and analysis of its encoding gene.</title>
        <authorList>
            <person name="Park J.-Y."/>
        </authorList>
    </citation>
    <scope>NUCLEOTIDE SEQUENCE</scope>
    <source>
        <strain evidence="1">JP0063</strain>
    </source>
</reference>
<organism evidence="1">
    <name type="scientific">Levilactobacillus brevis</name>
    <name type="common">Lactobacillus brevis</name>
    <dbReference type="NCBI Taxonomy" id="1580"/>
    <lineage>
        <taxon>Bacteria</taxon>
        <taxon>Bacillati</taxon>
        <taxon>Bacillota</taxon>
        <taxon>Bacilli</taxon>
        <taxon>Lactobacillales</taxon>
        <taxon>Lactobacillaceae</taxon>
        <taxon>Levilactobacillus</taxon>
    </lineage>
</organism>
<accession>A0A346H5G9</accession>
<gene>
    <name evidence="1" type="primary">breB</name>
</gene>
<name>A0A346H5G9_LEVBR</name>
<dbReference type="EMBL" id="MF983855">
    <property type="protein sequence ID" value="AXO59001.1"/>
    <property type="molecule type" value="Genomic_DNA"/>
</dbReference>
<sequence>MEKFTVLSLSDLVDIQGGKKKKKYTGPNYRCMVKSGGGLVSGAIGGSPFGVGGIVGGGMAGLVGGAISCLNNK</sequence>
<evidence type="ECO:0000313" key="1">
    <source>
        <dbReference type="EMBL" id="AXO59001.1"/>
    </source>
</evidence>
<proteinExistence type="predicted"/>
<dbReference type="AlphaFoldDB" id="A0A346H5G9"/>